<reference evidence="1 2" key="1">
    <citation type="submission" date="2015-04" db="EMBL/GenBank/DDBJ databases">
        <authorList>
            <person name="Syromyatnikov M.Y."/>
            <person name="Popov V.N."/>
        </authorList>
    </citation>
    <scope>NUCLEOTIDE SEQUENCE [LARGE SCALE GENOMIC DNA]</scope>
</reference>
<sequence length="67" mass="7646">MTQQSTTTTTRSGEALKALEKARDMRFQHRASLPSFSSSVAGLVRQRCEIKKSRRLCRELMNCLVMI</sequence>
<dbReference type="EMBL" id="CVRI01000074">
    <property type="protein sequence ID" value="CRL08024.1"/>
    <property type="molecule type" value="Genomic_DNA"/>
</dbReference>
<dbReference type="AlphaFoldDB" id="A0A1J1J6K0"/>
<protein>
    <submittedName>
        <fullName evidence="1">CLUMA_CG021137, isoform A</fullName>
    </submittedName>
</protein>
<keyword evidence="2" id="KW-1185">Reference proteome</keyword>
<name>A0A1J1J6K0_9DIPT</name>
<dbReference type="Proteomes" id="UP000183832">
    <property type="component" value="Unassembled WGS sequence"/>
</dbReference>
<accession>A0A1J1J6K0</accession>
<evidence type="ECO:0000313" key="1">
    <source>
        <dbReference type="EMBL" id="CRL08024.1"/>
    </source>
</evidence>
<gene>
    <name evidence="1" type="ORF">CLUMA_CG021137</name>
</gene>
<proteinExistence type="predicted"/>
<organism evidence="1 2">
    <name type="scientific">Clunio marinus</name>
    <dbReference type="NCBI Taxonomy" id="568069"/>
    <lineage>
        <taxon>Eukaryota</taxon>
        <taxon>Metazoa</taxon>
        <taxon>Ecdysozoa</taxon>
        <taxon>Arthropoda</taxon>
        <taxon>Hexapoda</taxon>
        <taxon>Insecta</taxon>
        <taxon>Pterygota</taxon>
        <taxon>Neoptera</taxon>
        <taxon>Endopterygota</taxon>
        <taxon>Diptera</taxon>
        <taxon>Nematocera</taxon>
        <taxon>Chironomoidea</taxon>
        <taxon>Chironomidae</taxon>
        <taxon>Clunio</taxon>
    </lineage>
</organism>
<evidence type="ECO:0000313" key="2">
    <source>
        <dbReference type="Proteomes" id="UP000183832"/>
    </source>
</evidence>